<dbReference type="Gene3D" id="3.30.70.330">
    <property type="match status" value="1"/>
</dbReference>
<feature type="domain" description="RRM" evidence="4">
    <location>
        <begin position="69"/>
        <end position="149"/>
    </location>
</feature>
<dbReference type="Proteomes" id="UP000800082">
    <property type="component" value="Unassembled WGS sequence"/>
</dbReference>
<evidence type="ECO:0000256" key="2">
    <source>
        <dbReference type="PROSITE-ProRule" id="PRU00176"/>
    </source>
</evidence>
<feature type="region of interest" description="Disordered" evidence="3">
    <location>
        <begin position="154"/>
        <end position="216"/>
    </location>
</feature>
<dbReference type="InterPro" id="IPR000504">
    <property type="entry name" value="RRM_dom"/>
</dbReference>
<feature type="compositionally biased region" description="Basic and acidic residues" evidence="3">
    <location>
        <begin position="202"/>
        <end position="213"/>
    </location>
</feature>
<dbReference type="Pfam" id="PF13865">
    <property type="entry name" value="FoP_duplication"/>
    <property type="match status" value="1"/>
</dbReference>
<dbReference type="PANTHER" id="PTHR19965:SF35">
    <property type="entry name" value="RNA ANNEALING PROTEIN YRA1"/>
    <property type="match status" value="1"/>
</dbReference>
<dbReference type="InterPro" id="IPR035979">
    <property type="entry name" value="RBD_domain_sf"/>
</dbReference>
<feature type="compositionally biased region" description="Low complexity" evidence="3">
    <location>
        <begin position="33"/>
        <end position="67"/>
    </location>
</feature>
<organism evidence="5 6">
    <name type="scientific">Didymella exigua CBS 183.55</name>
    <dbReference type="NCBI Taxonomy" id="1150837"/>
    <lineage>
        <taxon>Eukaryota</taxon>
        <taxon>Fungi</taxon>
        <taxon>Dikarya</taxon>
        <taxon>Ascomycota</taxon>
        <taxon>Pezizomycotina</taxon>
        <taxon>Dothideomycetes</taxon>
        <taxon>Pleosporomycetidae</taxon>
        <taxon>Pleosporales</taxon>
        <taxon>Pleosporineae</taxon>
        <taxon>Didymellaceae</taxon>
        <taxon>Didymella</taxon>
    </lineage>
</organism>
<dbReference type="RefSeq" id="XP_033450928.1">
    <property type="nucleotide sequence ID" value="XM_033589091.1"/>
</dbReference>
<dbReference type="OrthoDB" id="346839at2759"/>
<feature type="compositionally biased region" description="Low complexity" evidence="3">
    <location>
        <begin position="176"/>
        <end position="187"/>
    </location>
</feature>
<dbReference type="GO" id="GO:0005634">
    <property type="term" value="C:nucleus"/>
    <property type="evidence" value="ECO:0007669"/>
    <property type="project" value="TreeGrafter"/>
</dbReference>
<dbReference type="PROSITE" id="PS50102">
    <property type="entry name" value="RRM"/>
    <property type="match status" value="1"/>
</dbReference>
<dbReference type="Pfam" id="PF00076">
    <property type="entry name" value="RRM_1"/>
    <property type="match status" value="1"/>
</dbReference>
<reference evidence="5" key="1">
    <citation type="journal article" date="2020" name="Stud. Mycol.">
        <title>101 Dothideomycetes genomes: a test case for predicting lifestyles and emergence of pathogens.</title>
        <authorList>
            <person name="Haridas S."/>
            <person name="Albert R."/>
            <person name="Binder M."/>
            <person name="Bloem J."/>
            <person name="Labutti K."/>
            <person name="Salamov A."/>
            <person name="Andreopoulos B."/>
            <person name="Baker S."/>
            <person name="Barry K."/>
            <person name="Bills G."/>
            <person name="Bluhm B."/>
            <person name="Cannon C."/>
            <person name="Castanera R."/>
            <person name="Culley D."/>
            <person name="Daum C."/>
            <person name="Ezra D."/>
            <person name="Gonzalez J."/>
            <person name="Henrissat B."/>
            <person name="Kuo A."/>
            <person name="Liang C."/>
            <person name="Lipzen A."/>
            <person name="Lutzoni F."/>
            <person name="Magnuson J."/>
            <person name="Mondo S."/>
            <person name="Nolan M."/>
            <person name="Ohm R."/>
            <person name="Pangilinan J."/>
            <person name="Park H.-J."/>
            <person name="Ramirez L."/>
            <person name="Alfaro M."/>
            <person name="Sun H."/>
            <person name="Tritt A."/>
            <person name="Yoshinaga Y."/>
            <person name="Zwiers L.-H."/>
            <person name="Turgeon B."/>
            <person name="Goodwin S."/>
            <person name="Spatafora J."/>
            <person name="Crous P."/>
            <person name="Grigoriev I."/>
        </authorList>
    </citation>
    <scope>NUCLEOTIDE SEQUENCE</scope>
    <source>
        <strain evidence="5">CBS 183.55</strain>
    </source>
</reference>
<dbReference type="AlphaFoldDB" id="A0A6A5RTF7"/>
<evidence type="ECO:0000313" key="5">
    <source>
        <dbReference type="EMBL" id="KAF1930680.1"/>
    </source>
</evidence>
<evidence type="ECO:0000256" key="1">
    <source>
        <dbReference type="ARBA" id="ARBA00022884"/>
    </source>
</evidence>
<dbReference type="InterPro" id="IPR051229">
    <property type="entry name" value="ALYREF_mRNA_export"/>
</dbReference>
<protein>
    <recommendedName>
        <fullName evidence="4">RRM domain-containing protein</fullName>
    </recommendedName>
</protein>
<dbReference type="InterPro" id="IPR025715">
    <property type="entry name" value="FoP_C"/>
</dbReference>
<sequence>MSDSRLDQSLESIISSRKQSTRKGRGGRRPDAGRPAATAAPVGGVKKSTRQPKQPKAAPTGPAPTGGESKIMISNLPLDVEQGQLQDYFASAIGVGRPKRILMQYGPNGKSLGSATVIFNRPEQASKATTALNGVKIDNRPIRVDLLVSAANVPAQTKQSSLADRVTQPKKDKPKPATTDKAAPSAGKGRGEGTRGRGKARVGRERQKKKTVEELDAEMADYFPTADGSNDAMATNSVGAAPAAVGGDTAMDDEML</sequence>
<keyword evidence="6" id="KW-1185">Reference proteome</keyword>
<feature type="region of interest" description="Disordered" evidence="3">
    <location>
        <begin position="1"/>
        <end position="74"/>
    </location>
</feature>
<dbReference type="SMART" id="SM00360">
    <property type="entry name" value="RRM"/>
    <property type="match status" value="1"/>
</dbReference>
<dbReference type="InterPro" id="IPR012677">
    <property type="entry name" value="Nucleotide-bd_a/b_plait_sf"/>
</dbReference>
<dbReference type="GO" id="GO:0003729">
    <property type="term" value="F:mRNA binding"/>
    <property type="evidence" value="ECO:0007669"/>
    <property type="project" value="TreeGrafter"/>
</dbReference>
<feature type="compositionally biased region" description="Polar residues" evidence="3">
    <location>
        <begin position="9"/>
        <end position="18"/>
    </location>
</feature>
<accession>A0A6A5RTF7</accession>
<gene>
    <name evidence="5" type="ORF">M421DRAFT_2988</name>
</gene>
<dbReference type="SMART" id="SM01218">
    <property type="entry name" value="FoP_duplication"/>
    <property type="match status" value="1"/>
</dbReference>
<dbReference type="SUPFAM" id="SSF54928">
    <property type="entry name" value="RNA-binding domain, RBD"/>
    <property type="match status" value="1"/>
</dbReference>
<evidence type="ECO:0000313" key="6">
    <source>
        <dbReference type="Proteomes" id="UP000800082"/>
    </source>
</evidence>
<dbReference type="PANTHER" id="PTHR19965">
    <property type="entry name" value="RNA AND EXPORT FACTOR BINDING PROTEIN"/>
    <property type="match status" value="1"/>
</dbReference>
<keyword evidence="1 2" id="KW-0694">RNA-binding</keyword>
<dbReference type="EMBL" id="ML978962">
    <property type="protein sequence ID" value="KAF1930680.1"/>
    <property type="molecule type" value="Genomic_DNA"/>
</dbReference>
<name>A0A6A5RTF7_9PLEO</name>
<proteinExistence type="predicted"/>
<dbReference type="GeneID" id="54346738"/>
<evidence type="ECO:0000259" key="4">
    <source>
        <dbReference type="PROSITE" id="PS50102"/>
    </source>
</evidence>
<evidence type="ECO:0000256" key="3">
    <source>
        <dbReference type="SAM" id="MobiDB-lite"/>
    </source>
</evidence>